<organism evidence="1 2">
    <name type="scientific">Trifolium medium</name>
    <dbReference type="NCBI Taxonomy" id="97028"/>
    <lineage>
        <taxon>Eukaryota</taxon>
        <taxon>Viridiplantae</taxon>
        <taxon>Streptophyta</taxon>
        <taxon>Embryophyta</taxon>
        <taxon>Tracheophyta</taxon>
        <taxon>Spermatophyta</taxon>
        <taxon>Magnoliopsida</taxon>
        <taxon>eudicotyledons</taxon>
        <taxon>Gunneridae</taxon>
        <taxon>Pentapetalae</taxon>
        <taxon>rosids</taxon>
        <taxon>fabids</taxon>
        <taxon>Fabales</taxon>
        <taxon>Fabaceae</taxon>
        <taxon>Papilionoideae</taxon>
        <taxon>50 kb inversion clade</taxon>
        <taxon>NPAAA clade</taxon>
        <taxon>Hologalegina</taxon>
        <taxon>IRL clade</taxon>
        <taxon>Trifolieae</taxon>
        <taxon>Trifolium</taxon>
    </lineage>
</organism>
<reference evidence="1 2" key="1">
    <citation type="journal article" date="2018" name="Front. Plant Sci.">
        <title>Red Clover (Trifolium pratense) and Zigzag Clover (T. medium) - A Picture of Genomic Similarities and Differences.</title>
        <authorList>
            <person name="Dluhosova J."/>
            <person name="Istvanek J."/>
            <person name="Nedelnik J."/>
            <person name="Repkova J."/>
        </authorList>
    </citation>
    <scope>NUCLEOTIDE SEQUENCE [LARGE SCALE GENOMIC DNA]</scope>
    <source>
        <strain evidence="2">cv. 10/8</strain>
        <tissue evidence="1">Leaf</tissue>
    </source>
</reference>
<name>A0A392T7J9_9FABA</name>
<dbReference type="Proteomes" id="UP000265520">
    <property type="component" value="Unassembled WGS sequence"/>
</dbReference>
<keyword evidence="2" id="KW-1185">Reference proteome</keyword>
<comment type="caution">
    <text evidence="1">The sequence shown here is derived from an EMBL/GenBank/DDBJ whole genome shotgun (WGS) entry which is preliminary data.</text>
</comment>
<feature type="non-terminal residue" evidence="1">
    <location>
        <position position="57"/>
    </location>
</feature>
<evidence type="ECO:0000313" key="1">
    <source>
        <dbReference type="EMBL" id="MCI57028.1"/>
    </source>
</evidence>
<protein>
    <submittedName>
        <fullName evidence="1">Uncharacterized protein</fullName>
    </submittedName>
</protein>
<evidence type="ECO:0000313" key="2">
    <source>
        <dbReference type="Proteomes" id="UP000265520"/>
    </source>
</evidence>
<dbReference type="EMBL" id="LXQA010522418">
    <property type="protein sequence ID" value="MCI57028.1"/>
    <property type="molecule type" value="Genomic_DNA"/>
</dbReference>
<sequence>MAVCHKLTCRKFSILHNISGNLTSFEHSEKERTLRDGKLKAMGTVVRLVHPVAVSSS</sequence>
<proteinExistence type="predicted"/>
<accession>A0A392T7J9</accession>
<dbReference type="AlphaFoldDB" id="A0A392T7J9"/>